<dbReference type="OrthoDB" id="7457040at2759"/>
<organism evidence="2 3">
    <name type="scientific">Wickerhamomyces mucosus</name>
    <dbReference type="NCBI Taxonomy" id="1378264"/>
    <lineage>
        <taxon>Eukaryota</taxon>
        <taxon>Fungi</taxon>
        <taxon>Dikarya</taxon>
        <taxon>Ascomycota</taxon>
        <taxon>Saccharomycotina</taxon>
        <taxon>Saccharomycetes</taxon>
        <taxon>Phaffomycetales</taxon>
        <taxon>Wickerhamomycetaceae</taxon>
        <taxon>Wickerhamomyces</taxon>
    </lineage>
</organism>
<dbReference type="Proteomes" id="UP000769528">
    <property type="component" value="Unassembled WGS sequence"/>
</dbReference>
<dbReference type="EMBL" id="JAEUBF010001336">
    <property type="protein sequence ID" value="KAH3669191.1"/>
    <property type="molecule type" value="Genomic_DNA"/>
</dbReference>
<reference evidence="2" key="2">
    <citation type="submission" date="2021-01" db="EMBL/GenBank/DDBJ databases">
        <authorList>
            <person name="Schikora-Tamarit M.A."/>
        </authorList>
    </citation>
    <scope>NUCLEOTIDE SEQUENCE</scope>
    <source>
        <strain evidence="2">CBS6341</strain>
    </source>
</reference>
<protein>
    <recommendedName>
        <fullName evidence="1">AB hydrolase-1 domain-containing protein</fullName>
    </recommendedName>
</protein>
<feature type="domain" description="AB hydrolase-1" evidence="1">
    <location>
        <begin position="106"/>
        <end position="404"/>
    </location>
</feature>
<dbReference type="GO" id="GO:0004623">
    <property type="term" value="F:phospholipase A2 activity"/>
    <property type="evidence" value="ECO:0007669"/>
    <property type="project" value="TreeGrafter"/>
</dbReference>
<dbReference type="GO" id="GO:0035965">
    <property type="term" value="P:cardiolipin acyl-chain remodeling"/>
    <property type="evidence" value="ECO:0007669"/>
    <property type="project" value="TreeGrafter"/>
</dbReference>
<dbReference type="GO" id="GO:0042171">
    <property type="term" value="F:lysophosphatidic acid acyltransferase activity"/>
    <property type="evidence" value="ECO:0007669"/>
    <property type="project" value="TreeGrafter"/>
</dbReference>
<dbReference type="PANTHER" id="PTHR42886:SF23">
    <property type="entry name" value="1-ACYLGLYCEROL-3-PHOSPHATE O-ACYLTRANSFERASE ICT1-RELATED"/>
    <property type="match status" value="1"/>
</dbReference>
<dbReference type="AlphaFoldDB" id="A0A9P8PCC6"/>
<dbReference type="GO" id="GO:0055088">
    <property type="term" value="P:lipid homeostasis"/>
    <property type="evidence" value="ECO:0007669"/>
    <property type="project" value="TreeGrafter"/>
</dbReference>
<evidence type="ECO:0000313" key="3">
    <source>
        <dbReference type="Proteomes" id="UP000769528"/>
    </source>
</evidence>
<dbReference type="InterPro" id="IPR029058">
    <property type="entry name" value="AB_hydrolase_fold"/>
</dbReference>
<name>A0A9P8PCC6_9ASCO</name>
<dbReference type="GO" id="GO:0005743">
    <property type="term" value="C:mitochondrial inner membrane"/>
    <property type="evidence" value="ECO:0007669"/>
    <property type="project" value="TreeGrafter"/>
</dbReference>
<keyword evidence="3" id="KW-1185">Reference proteome</keyword>
<sequence>MIQVRHFSVTELSSSSKKTLFQKIRNSNSSNTPNPNVLNYTKSTKLYFKWMFSNTTKLLNQYEENIMKSIEVSQPVKTDKKTVAGLHQISFENTSTSEGLLTTPTVLIHGHGASGIFFHRNFKRFSGEIQKLYTLDLPSIGLSTPKPFKVDYKATKYNLKLNKDTGVFDLKYESKDKAIDAVKATEDYYISALEEWRKENKLGKINLVSHSFGGLLSFNYGLKYPENVEKLVLVSPVGMEKSIFSINNSTTSGLVQTKNPGLSNYFRPQLIPSIISRYGFTITKLLGPLGIKLISKYLALRYNRTNSSKNFQQIDDFIHYTLLLFYQNSNSFQNLKVLSNQHLLALNPILDNIHKINGKFPVMLMYGQFDWMNSNAGSIANSLLSNSKFSIIENAGHNIFLDNPKEFNNQVIEFLRN</sequence>
<evidence type="ECO:0000313" key="2">
    <source>
        <dbReference type="EMBL" id="KAH3669191.1"/>
    </source>
</evidence>
<evidence type="ECO:0000259" key="1">
    <source>
        <dbReference type="Pfam" id="PF00561"/>
    </source>
</evidence>
<dbReference type="GO" id="GO:0006654">
    <property type="term" value="P:phosphatidic acid biosynthetic process"/>
    <property type="evidence" value="ECO:0007669"/>
    <property type="project" value="TreeGrafter"/>
</dbReference>
<accession>A0A9P8PCC6</accession>
<dbReference type="SUPFAM" id="SSF53474">
    <property type="entry name" value="alpha/beta-Hydrolases"/>
    <property type="match status" value="1"/>
</dbReference>
<reference evidence="2" key="1">
    <citation type="journal article" date="2021" name="Open Biol.">
        <title>Shared evolutionary footprints suggest mitochondrial oxidative damage underlies multiple complex I losses in fungi.</title>
        <authorList>
            <person name="Schikora-Tamarit M.A."/>
            <person name="Marcet-Houben M."/>
            <person name="Nosek J."/>
            <person name="Gabaldon T."/>
        </authorList>
    </citation>
    <scope>NUCLEOTIDE SEQUENCE</scope>
    <source>
        <strain evidence="2">CBS6341</strain>
    </source>
</reference>
<proteinExistence type="predicted"/>
<dbReference type="PANTHER" id="PTHR42886">
    <property type="entry name" value="RE40534P-RELATED"/>
    <property type="match status" value="1"/>
</dbReference>
<gene>
    <name evidence="2" type="ORF">WICMUC_005030</name>
</gene>
<dbReference type="Gene3D" id="3.40.50.1820">
    <property type="entry name" value="alpha/beta hydrolase"/>
    <property type="match status" value="1"/>
</dbReference>
<dbReference type="Pfam" id="PF00561">
    <property type="entry name" value="Abhydrolase_1"/>
    <property type="match status" value="1"/>
</dbReference>
<dbReference type="InterPro" id="IPR000073">
    <property type="entry name" value="AB_hydrolase_1"/>
</dbReference>
<comment type="caution">
    <text evidence="2">The sequence shown here is derived from an EMBL/GenBank/DDBJ whole genome shotgun (WGS) entry which is preliminary data.</text>
</comment>